<keyword evidence="5 8" id="KW-0418">Kinase</keyword>
<dbReference type="InterPro" id="IPR005467">
    <property type="entry name" value="His_kinase_dom"/>
</dbReference>
<dbReference type="InterPro" id="IPR050736">
    <property type="entry name" value="Sensor_HK_Regulatory"/>
</dbReference>
<keyword evidence="9" id="KW-1185">Reference proteome</keyword>
<dbReference type="PROSITE" id="PS50109">
    <property type="entry name" value="HIS_KIN"/>
    <property type="match status" value="1"/>
</dbReference>
<keyword evidence="4 8" id="KW-0808">Transferase</keyword>
<evidence type="ECO:0000256" key="1">
    <source>
        <dbReference type="ARBA" id="ARBA00000085"/>
    </source>
</evidence>
<dbReference type="InterPro" id="IPR003594">
    <property type="entry name" value="HATPase_dom"/>
</dbReference>
<keyword evidence="6" id="KW-0902">Two-component regulatory system</keyword>
<dbReference type="SUPFAM" id="SSF55874">
    <property type="entry name" value="ATPase domain of HSP90 chaperone/DNA topoisomerase II/histidine kinase"/>
    <property type="match status" value="1"/>
</dbReference>
<accession>A0A128A4I3</accession>
<dbReference type="SMART" id="SM00387">
    <property type="entry name" value="HATPase_c"/>
    <property type="match status" value="1"/>
</dbReference>
<evidence type="ECO:0000256" key="2">
    <source>
        <dbReference type="ARBA" id="ARBA00012438"/>
    </source>
</evidence>
<dbReference type="AlphaFoldDB" id="A0A128A4I3"/>
<reference evidence="9" key="1">
    <citation type="submission" date="2015-10" db="EMBL/GenBank/DDBJ databases">
        <authorList>
            <person name="Lehtovirta-Morley L.E."/>
            <person name="Vieille C."/>
        </authorList>
    </citation>
    <scope>NUCLEOTIDE SEQUENCE [LARGE SCALE GENOMIC DNA]</scope>
</reference>
<dbReference type="KEGG" id="ndv:NDEV_1508"/>
<evidence type="ECO:0000313" key="9">
    <source>
        <dbReference type="Proteomes" id="UP000196239"/>
    </source>
</evidence>
<dbReference type="CDD" id="cd00082">
    <property type="entry name" value="HisKA"/>
    <property type="match status" value="1"/>
</dbReference>
<dbReference type="InterPro" id="IPR036890">
    <property type="entry name" value="HATPase_C_sf"/>
</dbReference>
<evidence type="ECO:0000313" key="8">
    <source>
        <dbReference type="EMBL" id="CUR52273.1"/>
    </source>
</evidence>
<evidence type="ECO:0000256" key="5">
    <source>
        <dbReference type="ARBA" id="ARBA00022777"/>
    </source>
</evidence>
<dbReference type="EC" id="2.7.13.3" evidence="2"/>
<dbReference type="Proteomes" id="UP000196239">
    <property type="component" value="Chromosome 1"/>
</dbReference>
<dbReference type="PANTHER" id="PTHR43711:SF1">
    <property type="entry name" value="HISTIDINE KINASE 1"/>
    <property type="match status" value="1"/>
</dbReference>
<dbReference type="Pfam" id="PF00512">
    <property type="entry name" value="HisKA"/>
    <property type="match status" value="1"/>
</dbReference>
<protein>
    <recommendedName>
        <fullName evidence="2">histidine kinase</fullName>
        <ecNumber evidence="2">2.7.13.3</ecNumber>
    </recommendedName>
</protein>
<comment type="catalytic activity">
    <reaction evidence="1">
        <text>ATP + protein L-histidine = ADP + protein N-phospho-L-histidine.</text>
        <dbReference type="EC" id="2.7.13.3"/>
    </reaction>
</comment>
<sequence>MSLYDENDRAIMHALQVKKIQNHIKDQVEKVKMDAFTAREELIQRRAEKIEQVRQKLNDTTLSIIKKHELIKDRLNQEAVFREASIRVNRGLEALEKFIQILRDTEMEDEMLKKAIRDPIISSTAKSEARKIITSEFFKSVQKQLVMQTEFINIAAHELRTPIMPILVNVELLTEKLGSDNDEIKIIVRNAKRLHRLTDNILSVTRIESKTLTLKKETFDINALIENVIKDEKAHIENKNVNIIVKNDGHPIDIEADRDRIAQVISNVLHNAIKFTKTGTITIMSKVQDDDVTVSVKDNGPGIDHQIIPILFSKFVTKSDRGTGLGLYICKNIIEAHDGKIGAENSPDGGAIFSFRLPVKNKHSHTNSTHDET</sequence>
<proteinExistence type="predicted"/>
<evidence type="ECO:0000259" key="7">
    <source>
        <dbReference type="PROSITE" id="PS50109"/>
    </source>
</evidence>
<dbReference type="InterPro" id="IPR003661">
    <property type="entry name" value="HisK_dim/P_dom"/>
</dbReference>
<dbReference type="Pfam" id="PF02518">
    <property type="entry name" value="HATPase_c"/>
    <property type="match status" value="1"/>
</dbReference>
<dbReference type="GO" id="GO:0000155">
    <property type="term" value="F:phosphorelay sensor kinase activity"/>
    <property type="evidence" value="ECO:0007669"/>
    <property type="project" value="InterPro"/>
</dbReference>
<organism evidence="8 9">
    <name type="scientific">Nitrosotalea devaniterrae</name>
    <dbReference type="NCBI Taxonomy" id="1078905"/>
    <lineage>
        <taxon>Archaea</taxon>
        <taxon>Nitrososphaerota</taxon>
        <taxon>Nitrososphaeria</taxon>
        <taxon>Nitrosotaleales</taxon>
        <taxon>Nitrosotaleaceae</taxon>
        <taxon>Nitrosotalea</taxon>
    </lineage>
</organism>
<gene>
    <name evidence="8" type="ORF">NDEV_1508</name>
</gene>
<feature type="domain" description="Histidine kinase" evidence="7">
    <location>
        <begin position="154"/>
        <end position="361"/>
    </location>
</feature>
<evidence type="ECO:0000256" key="3">
    <source>
        <dbReference type="ARBA" id="ARBA00022553"/>
    </source>
</evidence>
<dbReference type="PRINTS" id="PR00344">
    <property type="entry name" value="BCTRLSENSOR"/>
</dbReference>
<name>A0A128A4I3_9ARCH</name>
<evidence type="ECO:0000256" key="4">
    <source>
        <dbReference type="ARBA" id="ARBA00022679"/>
    </source>
</evidence>
<dbReference type="InterPro" id="IPR004358">
    <property type="entry name" value="Sig_transdc_His_kin-like_C"/>
</dbReference>
<dbReference type="PANTHER" id="PTHR43711">
    <property type="entry name" value="TWO-COMPONENT HISTIDINE KINASE"/>
    <property type="match status" value="1"/>
</dbReference>
<keyword evidence="3" id="KW-0597">Phosphoprotein</keyword>
<dbReference type="EMBL" id="LN890280">
    <property type="protein sequence ID" value="CUR52273.1"/>
    <property type="molecule type" value="Genomic_DNA"/>
</dbReference>
<dbReference type="Gene3D" id="3.30.565.10">
    <property type="entry name" value="Histidine kinase-like ATPase, C-terminal domain"/>
    <property type="match status" value="1"/>
</dbReference>
<dbReference type="SMART" id="SM00388">
    <property type="entry name" value="HisKA"/>
    <property type="match status" value="1"/>
</dbReference>
<dbReference type="Gene3D" id="1.10.287.130">
    <property type="match status" value="1"/>
</dbReference>
<dbReference type="SUPFAM" id="SSF47384">
    <property type="entry name" value="Homodimeric domain of signal transducing histidine kinase"/>
    <property type="match status" value="1"/>
</dbReference>
<dbReference type="FunFam" id="3.30.565.10:FF:000006">
    <property type="entry name" value="Sensor histidine kinase WalK"/>
    <property type="match status" value="1"/>
</dbReference>
<dbReference type="InterPro" id="IPR036097">
    <property type="entry name" value="HisK_dim/P_sf"/>
</dbReference>
<evidence type="ECO:0000256" key="6">
    <source>
        <dbReference type="ARBA" id="ARBA00023012"/>
    </source>
</evidence>